<accession>A0A8X6NJG4</accession>
<organism evidence="1 2">
    <name type="scientific">Nephila pilipes</name>
    <name type="common">Giant wood spider</name>
    <name type="synonym">Nephila maculata</name>
    <dbReference type="NCBI Taxonomy" id="299642"/>
    <lineage>
        <taxon>Eukaryota</taxon>
        <taxon>Metazoa</taxon>
        <taxon>Ecdysozoa</taxon>
        <taxon>Arthropoda</taxon>
        <taxon>Chelicerata</taxon>
        <taxon>Arachnida</taxon>
        <taxon>Araneae</taxon>
        <taxon>Araneomorphae</taxon>
        <taxon>Entelegynae</taxon>
        <taxon>Araneoidea</taxon>
        <taxon>Nephilidae</taxon>
        <taxon>Nephila</taxon>
    </lineage>
</organism>
<keyword evidence="2" id="KW-1185">Reference proteome</keyword>
<dbReference type="Proteomes" id="UP000887013">
    <property type="component" value="Unassembled WGS sequence"/>
</dbReference>
<evidence type="ECO:0000313" key="2">
    <source>
        <dbReference type="Proteomes" id="UP000887013"/>
    </source>
</evidence>
<evidence type="ECO:0000313" key="1">
    <source>
        <dbReference type="EMBL" id="GFT18458.1"/>
    </source>
</evidence>
<dbReference type="AlphaFoldDB" id="A0A8X6NJG4"/>
<proteinExistence type="predicted"/>
<comment type="caution">
    <text evidence="1">The sequence shown here is derived from an EMBL/GenBank/DDBJ whole genome shotgun (WGS) entry which is preliminary data.</text>
</comment>
<dbReference type="OrthoDB" id="6469059at2759"/>
<reference evidence="1" key="1">
    <citation type="submission" date="2020-08" db="EMBL/GenBank/DDBJ databases">
        <title>Multicomponent nature underlies the extraordinary mechanical properties of spider dragline silk.</title>
        <authorList>
            <person name="Kono N."/>
            <person name="Nakamura H."/>
            <person name="Mori M."/>
            <person name="Yoshida Y."/>
            <person name="Ohtoshi R."/>
            <person name="Malay A.D."/>
            <person name="Moran D.A.P."/>
            <person name="Tomita M."/>
            <person name="Numata K."/>
            <person name="Arakawa K."/>
        </authorList>
    </citation>
    <scope>NUCLEOTIDE SEQUENCE</scope>
</reference>
<dbReference type="EMBL" id="BMAW01105243">
    <property type="protein sequence ID" value="GFT18458.1"/>
    <property type="molecule type" value="Genomic_DNA"/>
</dbReference>
<sequence length="142" mass="15736">MGLLSKVDNEVDNKRLLLSWDVDNAEDIAASIAKCVAKQFPAMSLDTLIKVYGHAMGAYIASQGILNEANVPTLSKAYTKSFEHFDRSTENKYEAVRNGFINFATSLTPMTPERGRKLAQHCEEAIRQETDEQCSENLCSSA</sequence>
<name>A0A8X6NJG4_NEPPI</name>
<protein>
    <submittedName>
        <fullName evidence="1">Uncharacterized protein</fullName>
    </submittedName>
</protein>
<gene>
    <name evidence="1" type="ORF">NPIL_687501</name>
</gene>